<keyword evidence="3" id="KW-1185">Reference proteome</keyword>
<organism evidence="2 3">
    <name type="scientific">Rathayibacter caricis DSM 15933</name>
    <dbReference type="NCBI Taxonomy" id="1328867"/>
    <lineage>
        <taxon>Bacteria</taxon>
        <taxon>Bacillati</taxon>
        <taxon>Actinomycetota</taxon>
        <taxon>Actinomycetes</taxon>
        <taxon>Micrococcales</taxon>
        <taxon>Microbacteriaceae</taxon>
        <taxon>Rathayibacter</taxon>
    </lineage>
</organism>
<dbReference type="AlphaFoldDB" id="A0A2T4UR95"/>
<name>A0A2T4UR95_9MICO</name>
<feature type="transmembrane region" description="Helical" evidence="1">
    <location>
        <begin position="12"/>
        <end position="32"/>
    </location>
</feature>
<evidence type="ECO:0008006" key="4">
    <source>
        <dbReference type="Google" id="ProtNLM"/>
    </source>
</evidence>
<evidence type="ECO:0000313" key="3">
    <source>
        <dbReference type="Proteomes" id="UP000241085"/>
    </source>
</evidence>
<keyword evidence="1" id="KW-1133">Transmembrane helix</keyword>
<proteinExistence type="predicted"/>
<protein>
    <recommendedName>
        <fullName evidence="4">Integral membrane protein</fullName>
    </recommendedName>
</protein>
<dbReference type="EMBL" id="PZPL01000001">
    <property type="protein sequence ID" value="PTL72048.1"/>
    <property type="molecule type" value="Genomic_DNA"/>
</dbReference>
<keyword evidence="1" id="KW-0472">Membrane</keyword>
<evidence type="ECO:0000256" key="1">
    <source>
        <dbReference type="SAM" id="Phobius"/>
    </source>
</evidence>
<feature type="transmembrane region" description="Helical" evidence="1">
    <location>
        <begin position="44"/>
        <end position="73"/>
    </location>
</feature>
<gene>
    <name evidence="2" type="ORF">C1I63_03800</name>
</gene>
<dbReference type="Proteomes" id="UP000241085">
    <property type="component" value="Unassembled WGS sequence"/>
</dbReference>
<comment type="caution">
    <text evidence="2">The sequence shown here is derived from an EMBL/GenBank/DDBJ whole genome shotgun (WGS) entry which is preliminary data.</text>
</comment>
<evidence type="ECO:0000313" key="2">
    <source>
        <dbReference type="EMBL" id="PTL72048.1"/>
    </source>
</evidence>
<accession>A0A2T4UR95</accession>
<keyword evidence="1" id="KW-0812">Transmembrane</keyword>
<dbReference type="RefSeq" id="WP_055794232.1">
    <property type="nucleotide sequence ID" value="NZ_PZPL01000001.1"/>
</dbReference>
<reference evidence="2 3" key="1">
    <citation type="submission" date="2018-03" db="EMBL/GenBank/DDBJ databases">
        <title>Bacteriophage NCPPB3778 and a type I-E CRISPR drive the evolution of the US Biological Select Agent, Rathayibacter toxicus.</title>
        <authorList>
            <person name="Davis E.W.II."/>
            <person name="Tabima J.F."/>
            <person name="Weisberg A.J."/>
            <person name="Dantas Lopes L."/>
            <person name="Wiseman M.S."/>
            <person name="Wiseman M.S."/>
            <person name="Pupko T."/>
            <person name="Belcher M.S."/>
            <person name="Sechler A.J."/>
            <person name="Tancos M.A."/>
            <person name="Schroeder B.K."/>
            <person name="Murray T.D."/>
            <person name="Luster D.G."/>
            <person name="Schneider W.L."/>
            <person name="Rogers E."/>
            <person name="Andreote F.D."/>
            <person name="Grunwald N.J."/>
            <person name="Putnam M.L."/>
            <person name="Chang J.H."/>
        </authorList>
    </citation>
    <scope>NUCLEOTIDE SEQUENCE [LARGE SCALE GENOMIC DNA]</scope>
    <source>
        <strain evidence="2 3">DSM 15933</strain>
    </source>
</reference>
<sequence>MIPTLSSRAMLVIGLVAVALRILLIDVAPFVWGPYQGSSPTLALLLQVLSITAGVASGVGYAFLAGAFVVRHLEVREEAERRRSVHFVGRSAAKE</sequence>